<keyword evidence="1" id="KW-1133">Transmembrane helix</keyword>
<dbReference type="Proteomes" id="UP001486565">
    <property type="component" value="Chromosome"/>
</dbReference>
<keyword evidence="3" id="KW-1185">Reference proteome</keyword>
<evidence type="ECO:0000313" key="2">
    <source>
        <dbReference type="EMBL" id="WZL70440.1"/>
    </source>
</evidence>
<feature type="transmembrane region" description="Helical" evidence="1">
    <location>
        <begin position="12"/>
        <end position="37"/>
    </location>
</feature>
<dbReference type="NCBIfam" id="TIGR02532">
    <property type="entry name" value="IV_pilin_GFxxxE"/>
    <property type="match status" value="1"/>
</dbReference>
<evidence type="ECO:0000256" key="1">
    <source>
        <dbReference type="SAM" id="Phobius"/>
    </source>
</evidence>
<dbReference type="PROSITE" id="PS00409">
    <property type="entry name" value="PROKAR_NTER_METHYL"/>
    <property type="match status" value="1"/>
</dbReference>
<evidence type="ECO:0000313" key="3">
    <source>
        <dbReference type="Proteomes" id="UP001486565"/>
    </source>
</evidence>
<proteinExistence type="predicted"/>
<accession>A0ABZ2Y6A6</accession>
<dbReference type="RefSeq" id="WP_341877403.1">
    <property type="nucleotide sequence ID" value="NZ_CP121687.1"/>
</dbReference>
<organism evidence="2 3">
    <name type="scientific">Defluviitalea saccharophila</name>
    <dbReference type="NCBI Taxonomy" id="879970"/>
    <lineage>
        <taxon>Bacteria</taxon>
        <taxon>Bacillati</taxon>
        <taxon>Bacillota</taxon>
        <taxon>Clostridia</taxon>
        <taxon>Lachnospirales</taxon>
        <taxon>Defluviitaleaceae</taxon>
        <taxon>Defluviitalea</taxon>
    </lineage>
</organism>
<dbReference type="Pfam" id="PF07963">
    <property type="entry name" value="N_methyl"/>
    <property type="match status" value="1"/>
</dbReference>
<reference evidence="2 3" key="1">
    <citation type="submission" date="2023-03" db="EMBL/GenBank/DDBJ databases">
        <title>Novel Species.</title>
        <authorList>
            <person name="Ma S."/>
        </authorList>
    </citation>
    <scope>NUCLEOTIDE SEQUENCE [LARGE SCALE GENOMIC DNA]</scope>
    <source>
        <strain evidence="2 3">LIND6LT2</strain>
    </source>
</reference>
<dbReference type="InterPro" id="IPR045584">
    <property type="entry name" value="Pilin-like"/>
</dbReference>
<gene>
    <name evidence="2" type="ORF">QBE51_02585</name>
</gene>
<keyword evidence="1" id="KW-0812">Transmembrane</keyword>
<dbReference type="SUPFAM" id="SSF54523">
    <property type="entry name" value="Pili subunits"/>
    <property type="match status" value="1"/>
</dbReference>
<protein>
    <submittedName>
        <fullName evidence="2">Prepilin-type N-terminal cleavage/methylation domain-containing protein</fullName>
    </submittedName>
</protein>
<dbReference type="InterPro" id="IPR012902">
    <property type="entry name" value="N_methyl_site"/>
</dbReference>
<keyword evidence="1" id="KW-0472">Membrane</keyword>
<sequence length="170" mass="19210">MKKYVFNNKGISLVEVLIVLTIIGITGAIIVPSTGIVQRNRLKSMASQIAMDIKKVRFFAQTHEAYNTYKIEFDTNKYILHGTELSDIDPITDGIVQITPIAIKTDDTEHPINEIQFDNRGRIIVKSGSEDISYNMLKDIKITLKIDKYQKEVTVRPLAAHTYIGDTVIK</sequence>
<dbReference type="Gene3D" id="3.30.700.10">
    <property type="entry name" value="Glycoprotein, Type 4 Pilin"/>
    <property type="match status" value="1"/>
</dbReference>
<dbReference type="EMBL" id="CP121687">
    <property type="protein sequence ID" value="WZL70440.1"/>
    <property type="molecule type" value="Genomic_DNA"/>
</dbReference>
<name>A0ABZ2Y6A6_9FIRM</name>